<dbReference type="EMBL" id="JBHULC010000005">
    <property type="protein sequence ID" value="MFD2520331.1"/>
    <property type="molecule type" value="Genomic_DNA"/>
</dbReference>
<keyword evidence="1 6" id="KW-0597">Phosphoprotein</keyword>
<protein>
    <submittedName>
        <fullName evidence="10">Response regulator transcription factor</fullName>
    </submittedName>
</protein>
<evidence type="ECO:0000256" key="3">
    <source>
        <dbReference type="ARBA" id="ARBA00023015"/>
    </source>
</evidence>
<organism evidence="10 11">
    <name type="scientific">Emticicia soli</name>
    <dbReference type="NCBI Taxonomy" id="2027878"/>
    <lineage>
        <taxon>Bacteria</taxon>
        <taxon>Pseudomonadati</taxon>
        <taxon>Bacteroidota</taxon>
        <taxon>Cytophagia</taxon>
        <taxon>Cytophagales</taxon>
        <taxon>Leadbetterellaceae</taxon>
        <taxon>Emticicia</taxon>
    </lineage>
</organism>
<evidence type="ECO:0000256" key="4">
    <source>
        <dbReference type="ARBA" id="ARBA00023125"/>
    </source>
</evidence>
<keyword evidence="5" id="KW-0804">Transcription</keyword>
<dbReference type="SMART" id="SM00448">
    <property type="entry name" value="REC"/>
    <property type="match status" value="1"/>
</dbReference>
<evidence type="ECO:0000256" key="2">
    <source>
        <dbReference type="ARBA" id="ARBA00023012"/>
    </source>
</evidence>
<gene>
    <name evidence="10" type="ORF">ACFSR2_05525</name>
</gene>
<comment type="caution">
    <text evidence="10">The sequence shown here is derived from an EMBL/GenBank/DDBJ whole genome shotgun (WGS) entry which is preliminary data.</text>
</comment>
<name>A0ABW5J2U8_9BACT</name>
<evidence type="ECO:0000256" key="6">
    <source>
        <dbReference type="PROSITE-ProRule" id="PRU00169"/>
    </source>
</evidence>
<keyword evidence="3" id="KW-0805">Transcription regulation</keyword>
<evidence type="ECO:0000256" key="1">
    <source>
        <dbReference type="ARBA" id="ARBA00022553"/>
    </source>
</evidence>
<dbReference type="SUPFAM" id="SSF46894">
    <property type="entry name" value="C-terminal effector domain of the bipartite response regulators"/>
    <property type="match status" value="1"/>
</dbReference>
<accession>A0ABW5J2U8</accession>
<dbReference type="PANTHER" id="PTHR48111:SF22">
    <property type="entry name" value="REGULATOR OF RPOS"/>
    <property type="match status" value="1"/>
</dbReference>
<dbReference type="InterPro" id="IPR016032">
    <property type="entry name" value="Sig_transdc_resp-reg_C-effctor"/>
</dbReference>
<dbReference type="SMART" id="SM00862">
    <property type="entry name" value="Trans_reg_C"/>
    <property type="match status" value="1"/>
</dbReference>
<keyword evidence="4 7" id="KW-0238">DNA-binding</keyword>
<reference evidence="11" key="1">
    <citation type="journal article" date="2019" name="Int. J. Syst. Evol. Microbiol.">
        <title>The Global Catalogue of Microorganisms (GCM) 10K type strain sequencing project: providing services to taxonomists for standard genome sequencing and annotation.</title>
        <authorList>
            <consortium name="The Broad Institute Genomics Platform"/>
            <consortium name="The Broad Institute Genome Sequencing Center for Infectious Disease"/>
            <person name="Wu L."/>
            <person name="Ma J."/>
        </authorList>
    </citation>
    <scope>NUCLEOTIDE SEQUENCE [LARGE SCALE GENOMIC DNA]</scope>
    <source>
        <strain evidence="11">KCTC 52344</strain>
    </source>
</reference>
<keyword evidence="11" id="KW-1185">Reference proteome</keyword>
<dbReference type="Pfam" id="PF00486">
    <property type="entry name" value="Trans_reg_C"/>
    <property type="match status" value="1"/>
</dbReference>
<feature type="domain" description="OmpR/PhoB-type" evidence="9">
    <location>
        <begin position="127"/>
        <end position="225"/>
    </location>
</feature>
<feature type="DNA-binding region" description="OmpR/PhoB-type" evidence="7">
    <location>
        <begin position="127"/>
        <end position="225"/>
    </location>
</feature>
<proteinExistence type="predicted"/>
<evidence type="ECO:0000256" key="5">
    <source>
        <dbReference type="ARBA" id="ARBA00023163"/>
    </source>
</evidence>
<dbReference type="Gene3D" id="6.10.250.690">
    <property type="match status" value="1"/>
</dbReference>
<feature type="domain" description="Response regulatory" evidence="8">
    <location>
        <begin position="3"/>
        <end position="117"/>
    </location>
</feature>
<dbReference type="PANTHER" id="PTHR48111">
    <property type="entry name" value="REGULATOR OF RPOS"/>
    <property type="match status" value="1"/>
</dbReference>
<evidence type="ECO:0000313" key="11">
    <source>
        <dbReference type="Proteomes" id="UP001597510"/>
    </source>
</evidence>
<evidence type="ECO:0000256" key="7">
    <source>
        <dbReference type="PROSITE-ProRule" id="PRU01091"/>
    </source>
</evidence>
<dbReference type="Gene3D" id="3.40.50.2300">
    <property type="match status" value="1"/>
</dbReference>
<dbReference type="InterPro" id="IPR001789">
    <property type="entry name" value="Sig_transdc_resp-reg_receiver"/>
</dbReference>
<dbReference type="InterPro" id="IPR001867">
    <property type="entry name" value="OmpR/PhoB-type_DNA-bd"/>
</dbReference>
<feature type="modified residue" description="4-aspartylphosphate" evidence="6">
    <location>
        <position position="52"/>
    </location>
</feature>
<dbReference type="InterPro" id="IPR011006">
    <property type="entry name" value="CheY-like_superfamily"/>
</dbReference>
<sequence length="230" mass="26465">MANILLIEDDKRVASFIHKGLTEKSYLVKIVDNGFEGVEEAMSYPYDVIILDIMLPDIYGFEVCKILRKRKNLSPIIILSSLDSPEEKVEGLKAGADDYLSKPFLFEELLARIQAQLRRVEFNKGMVDIQKYAGVVINADEQSATRDGKPLNLSPLEYKLLLYFMRNRERALSRIQIVQAVWDLNFDTNTNVVDVYINFLRKKLDKDFSQPLIHTIKGTGYMFKMKSNES</sequence>
<dbReference type="RefSeq" id="WP_340238935.1">
    <property type="nucleotide sequence ID" value="NZ_JBBEWC010000011.1"/>
</dbReference>
<dbReference type="CDD" id="cd19935">
    <property type="entry name" value="REC_OmpR_CusR-like"/>
    <property type="match status" value="1"/>
</dbReference>
<dbReference type="CDD" id="cd00383">
    <property type="entry name" value="trans_reg_C"/>
    <property type="match status" value="1"/>
</dbReference>
<dbReference type="PROSITE" id="PS50110">
    <property type="entry name" value="RESPONSE_REGULATORY"/>
    <property type="match status" value="1"/>
</dbReference>
<dbReference type="Pfam" id="PF00072">
    <property type="entry name" value="Response_reg"/>
    <property type="match status" value="1"/>
</dbReference>
<keyword evidence="2" id="KW-0902">Two-component regulatory system</keyword>
<evidence type="ECO:0000313" key="10">
    <source>
        <dbReference type="EMBL" id="MFD2520331.1"/>
    </source>
</evidence>
<dbReference type="PROSITE" id="PS51755">
    <property type="entry name" value="OMPR_PHOB"/>
    <property type="match status" value="1"/>
</dbReference>
<dbReference type="InterPro" id="IPR036388">
    <property type="entry name" value="WH-like_DNA-bd_sf"/>
</dbReference>
<evidence type="ECO:0000259" key="9">
    <source>
        <dbReference type="PROSITE" id="PS51755"/>
    </source>
</evidence>
<dbReference type="SUPFAM" id="SSF52172">
    <property type="entry name" value="CheY-like"/>
    <property type="match status" value="1"/>
</dbReference>
<dbReference type="InterPro" id="IPR039420">
    <property type="entry name" value="WalR-like"/>
</dbReference>
<evidence type="ECO:0000259" key="8">
    <source>
        <dbReference type="PROSITE" id="PS50110"/>
    </source>
</evidence>
<dbReference type="Gene3D" id="1.10.10.10">
    <property type="entry name" value="Winged helix-like DNA-binding domain superfamily/Winged helix DNA-binding domain"/>
    <property type="match status" value="1"/>
</dbReference>
<dbReference type="Proteomes" id="UP001597510">
    <property type="component" value="Unassembled WGS sequence"/>
</dbReference>